<feature type="chain" id="PRO_5012868036" evidence="2">
    <location>
        <begin position="23"/>
        <end position="321"/>
    </location>
</feature>
<accession>A0A1W2BM93</accession>
<dbReference type="Gene3D" id="3.40.190.150">
    <property type="entry name" value="Bordetella uptake gene, domain 1"/>
    <property type="match status" value="1"/>
</dbReference>
<evidence type="ECO:0000313" key="3">
    <source>
        <dbReference type="EMBL" id="SMC74010.1"/>
    </source>
</evidence>
<dbReference type="CDD" id="cd07012">
    <property type="entry name" value="PBP2_Bug_TTT"/>
    <property type="match status" value="1"/>
</dbReference>
<sequence>MIRFYLFFLILIFHGHSADALAQVNPYPNRPITIMIPMGPGGTSDALGRIISPLLSEKLGQPVIVENRPGANGLIGEEYFSKVKSDGYTIMLGSGSASINLWLQSLSYDPRKSFVPVTMMSTLPMALIVNNKLGIQSMKEFIEYAKKAPTPINYGHWGDGSVAQLDAEILKTEAGIEMSGIPYKASPQVLNDTIGGQIEVSFVGAMAAAQHINGGKIQVLAVTSPTRTMVLPNTPTMTELGYPKVEVEAWFGFFVPRGTPENIKNMLSQALINIVQQSDVKAKLESQGFRVVGNTPDQFSKFYLSDIEKNGRAIKLISTNK</sequence>
<protein>
    <submittedName>
        <fullName evidence="3">Tripartite-type tricarboxylate transporter, receptor component TctC</fullName>
    </submittedName>
</protein>
<dbReference type="Pfam" id="PF03401">
    <property type="entry name" value="TctC"/>
    <property type="match status" value="1"/>
</dbReference>
<evidence type="ECO:0000313" key="4">
    <source>
        <dbReference type="Proteomes" id="UP000192708"/>
    </source>
</evidence>
<evidence type="ECO:0000256" key="2">
    <source>
        <dbReference type="SAM" id="SignalP"/>
    </source>
</evidence>
<gene>
    <name evidence="3" type="ORF">SAMN06296008_11420</name>
</gene>
<dbReference type="OrthoDB" id="8678477at2"/>
<feature type="signal peptide" evidence="2">
    <location>
        <begin position="1"/>
        <end position="22"/>
    </location>
</feature>
<dbReference type="STRING" id="1938817.SAMN06296008_11420"/>
<reference evidence="3 4" key="1">
    <citation type="submission" date="2017-04" db="EMBL/GenBank/DDBJ databases">
        <authorList>
            <person name="Afonso C.L."/>
            <person name="Miller P.J."/>
            <person name="Scott M.A."/>
            <person name="Spackman E."/>
            <person name="Goraichik I."/>
            <person name="Dimitrov K.M."/>
            <person name="Suarez D.L."/>
            <person name="Swayne D.E."/>
        </authorList>
    </citation>
    <scope>NUCLEOTIDE SEQUENCE [LARGE SCALE GENOMIC DNA]</scope>
    <source>
        <strain evidence="3 4">VK13</strain>
    </source>
</reference>
<keyword evidence="4" id="KW-1185">Reference proteome</keyword>
<dbReference type="RefSeq" id="WP_084285160.1">
    <property type="nucleotide sequence ID" value="NZ_FWXJ01000014.1"/>
</dbReference>
<evidence type="ECO:0000256" key="1">
    <source>
        <dbReference type="ARBA" id="ARBA00006987"/>
    </source>
</evidence>
<comment type="similarity">
    <text evidence="1">Belongs to the UPF0065 (bug) family.</text>
</comment>
<proteinExistence type="inferred from homology"/>
<dbReference type="SUPFAM" id="SSF53850">
    <property type="entry name" value="Periplasmic binding protein-like II"/>
    <property type="match status" value="1"/>
</dbReference>
<dbReference type="EMBL" id="FWXJ01000014">
    <property type="protein sequence ID" value="SMC74010.1"/>
    <property type="molecule type" value="Genomic_DNA"/>
</dbReference>
<organism evidence="3 4">
    <name type="scientific">Polynucleobacter kasalickyi</name>
    <dbReference type="NCBI Taxonomy" id="1938817"/>
    <lineage>
        <taxon>Bacteria</taxon>
        <taxon>Pseudomonadati</taxon>
        <taxon>Pseudomonadota</taxon>
        <taxon>Betaproteobacteria</taxon>
        <taxon>Burkholderiales</taxon>
        <taxon>Burkholderiaceae</taxon>
        <taxon>Polynucleobacter</taxon>
    </lineage>
</organism>
<name>A0A1W2BM93_9BURK</name>
<dbReference type="InterPro" id="IPR042100">
    <property type="entry name" value="Bug_dom1"/>
</dbReference>
<dbReference type="PIRSF" id="PIRSF017082">
    <property type="entry name" value="YflP"/>
    <property type="match status" value="1"/>
</dbReference>
<dbReference type="Gene3D" id="3.40.190.10">
    <property type="entry name" value="Periplasmic binding protein-like II"/>
    <property type="match status" value="1"/>
</dbReference>
<dbReference type="PANTHER" id="PTHR42928:SF5">
    <property type="entry name" value="BLR1237 PROTEIN"/>
    <property type="match status" value="1"/>
</dbReference>
<dbReference type="Proteomes" id="UP000192708">
    <property type="component" value="Unassembled WGS sequence"/>
</dbReference>
<dbReference type="InterPro" id="IPR005064">
    <property type="entry name" value="BUG"/>
</dbReference>
<dbReference type="PANTHER" id="PTHR42928">
    <property type="entry name" value="TRICARBOXYLATE-BINDING PROTEIN"/>
    <property type="match status" value="1"/>
</dbReference>
<keyword evidence="2" id="KW-0732">Signal</keyword>
<keyword evidence="3" id="KW-0675">Receptor</keyword>
<dbReference type="AlphaFoldDB" id="A0A1W2BM93"/>